<feature type="transmembrane region" description="Helical" evidence="3">
    <location>
        <begin position="481"/>
        <end position="500"/>
    </location>
</feature>
<accession>A0AAW8VIS7</accession>
<evidence type="ECO:0000256" key="1">
    <source>
        <dbReference type="PROSITE-ProRule" id="PRU00339"/>
    </source>
</evidence>
<dbReference type="RefSeq" id="WP_195739372.1">
    <property type="nucleotide sequence ID" value="NZ_JADMQL010000021.1"/>
</dbReference>
<keyword evidence="2" id="KW-0175">Coiled coil</keyword>
<comment type="caution">
    <text evidence="4">The sequence shown here is derived from an EMBL/GenBank/DDBJ whole genome shotgun (WGS) entry which is preliminary data.</text>
</comment>
<sequence>MNKYFIFPLIILVSGIVSCNKPPGSAHPPAQFHADSIAILAKANQFRLDKEYDSAISLLDSAFLLPVKSNQHPNGLPPDDARRLMSYAIRHLMFAYNHSRRIAEGHEHFLRLKEMNHPILSNHCQREILVCDAQMLQTLGRRAEACQLLDQAMSINENDDPSSELFCTIAAGITYMAVDSTETRAEPALLRAAEAMRNGAYDDTGLYPQAMANLANIYIRKNEFQKGISLCQEVMEQSNKLQNPRGAMLAAINLCGNYTELNFFDRALHYNNEGLRLFREDNETWGMAASLYERRALIYKRMGLIDSAFLALNLADSFYIRATNPRGQIRVKMEKLDAKAQFPDSLPKVLTHYEKIKDKVPGYMLLDYYMGYGNAMYRAEKYQEAIPLLEKAVSLSKARGDMETENHNNRLLLDSYHRTDRMKAAKELLPRYNMIIDSVIHGKSIRESIASHIRYETEKVEQENSLLTAGIALRNSVIRTYTIGTIASILFILLLATWFWNRHRSLKLHHQLDEKELEITSIRLDKKEKELKRILESRHELHEHNQELLRQLAEIQISNQSGSELNKLMETLSPTMLTPKEEAEFRVAFSGIYSTALIRLRDVCPNITKNEELLCMLILLNQSTEEIARILGIASASVTRIRYRLRPKLNIPEKASLDAEIKRIMKE</sequence>
<dbReference type="Gene3D" id="1.25.40.10">
    <property type="entry name" value="Tetratricopeptide repeat domain"/>
    <property type="match status" value="2"/>
</dbReference>
<dbReference type="SMART" id="SM00028">
    <property type="entry name" value="TPR"/>
    <property type="match status" value="4"/>
</dbReference>
<organism evidence="4 5">
    <name type="scientific">Bacteroides cellulosilyticus</name>
    <dbReference type="NCBI Taxonomy" id="246787"/>
    <lineage>
        <taxon>Bacteria</taxon>
        <taxon>Pseudomonadati</taxon>
        <taxon>Bacteroidota</taxon>
        <taxon>Bacteroidia</taxon>
        <taxon>Bacteroidales</taxon>
        <taxon>Bacteroidaceae</taxon>
        <taxon>Bacteroides</taxon>
    </lineage>
</organism>
<dbReference type="PROSITE" id="PS51257">
    <property type="entry name" value="PROKAR_LIPOPROTEIN"/>
    <property type="match status" value="1"/>
</dbReference>
<evidence type="ECO:0000313" key="4">
    <source>
        <dbReference type="EMBL" id="MDT4512178.1"/>
    </source>
</evidence>
<dbReference type="InterPro" id="IPR016032">
    <property type="entry name" value="Sig_transdc_resp-reg_C-effctor"/>
</dbReference>
<dbReference type="PROSITE" id="PS50005">
    <property type="entry name" value="TPR"/>
    <property type="match status" value="1"/>
</dbReference>
<dbReference type="AlphaFoldDB" id="A0AAW8VIS7"/>
<feature type="coiled-coil region" evidence="2">
    <location>
        <begin position="512"/>
        <end position="544"/>
    </location>
</feature>
<dbReference type="EMBL" id="JAVSNH010000001">
    <property type="protein sequence ID" value="MDT4512178.1"/>
    <property type="molecule type" value="Genomic_DNA"/>
</dbReference>
<keyword evidence="3" id="KW-0812">Transmembrane</keyword>
<proteinExistence type="predicted"/>
<evidence type="ECO:0000256" key="3">
    <source>
        <dbReference type="SAM" id="Phobius"/>
    </source>
</evidence>
<name>A0AAW8VIS7_9BACE</name>
<protein>
    <submittedName>
        <fullName evidence="4">Tetratricopeptide repeat protein</fullName>
    </submittedName>
</protein>
<dbReference type="SUPFAM" id="SSF48452">
    <property type="entry name" value="TPR-like"/>
    <property type="match status" value="1"/>
</dbReference>
<evidence type="ECO:0000313" key="5">
    <source>
        <dbReference type="Proteomes" id="UP001266995"/>
    </source>
</evidence>
<dbReference type="GO" id="GO:0006355">
    <property type="term" value="P:regulation of DNA-templated transcription"/>
    <property type="evidence" value="ECO:0007669"/>
    <property type="project" value="InterPro"/>
</dbReference>
<keyword evidence="3" id="KW-0472">Membrane</keyword>
<dbReference type="InterPro" id="IPR019734">
    <property type="entry name" value="TPR_rpt"/>
</dbReference>
<reference evidence="4" key="1">
    <citation type="submission" date="2023-08" db="EMBL/GenBank/DDBJ databases">
        <title>Reintroducing virulent viruses to syntetic microbiomes.</title>
        <authorList>
            <person name="Wilde J."/>
            <person name="Boyes R."/>
            <person name="Robinson A.V."/>
            <person name="Daisley B.A."/>
            <person name="Allen-Vercoe E."/>
        </authorList>
    </citation>
    <scope>NUCLEOTIDE SEQUENCE</scope>
    <source>
        <strain evidence="4">225I_12FAA</strain>
    </source>
</reference>
<keyword evidence="3" id="KW-1133">Transmembrane helix</keyword>
<gene>
    <name evidence="4" type="ORF">RO785_14490</name>
</gene>
<dbReference type="Proteomes" id="UP001266995">
    <property type="component" value="Unassembled WGS sequence"/>
</dbReference>
<dbReference type="InterPro" id="IPR011990">
    <property type="entry name" value="TPR-like_helical_dom_sf"/>
</dbReference>
<keyword evidence="1" id="KW-0802">TPR repeat</keyword>
<feature type="repeat" description="TPR" evidence="1">
    <location>
        <begin position="366"/>
        <end position="399"/>
    </location>
</feature>
<evidence type="ECO:0000256" key="2">
    <source>
        <dbReference type="SAM" id="Coils"/>
    </source>
</evidence>
<dbReference type="GO" id="GO:0003677">
    <property type="term" value="F:DNA binding"/>
    <property type="evidence" value="ECO:0007669"/>
    <property type="project" value="InterPro"/>
</dbReference>
<dbReference type="SUPFAM" id="SSF46894">
    <property type="entry name" value="C-terminal effector domain of the bipartite response regulators"/>
    <property type="match status" value="1"/>
</dbReference>